<dbReference type="CDD" id="cd05833">
    <property type="entry name" value="Ribosomal_P2"/>
    <property type="match status" value="1"/>
</dbReference>
<dbReference type="FunFam" id="1.10.10.1410:FF:000002">
    <property type="entry name" value="60S acidic ribosomal protein P2"/>
    <property type="match status" value="1"/>
</dbReference>
<comment type="similarity">
    <text evidence="1">Belongs to the eukaryotic ribosomal protein P1/P2 family.</text>
</comment>
<dbReference type="EMBL" id="CAJJDM010000008">
    <property type="protein sequence ID" value="CAD8046956.1"/>
    <property type="molecule type" value="Genomic_DNA"/>
</dbReference>
<sequence>MKYIAAYALLVLGGNNAPTEDDVTKLLKEAGVEPVAADVKNVVNTLKGKNLNDVIKEGQKQLTSLSVGGGASQSSAPAPQATSTAQTAPAPKAEPPKKVEEPEEDVDMGGLFD</sequence>
<dbReference type="InterPro" id="IPR027534">
    <property type="entry name" value="Ribosomal_P1/P2"/>
</dbReference>
<protein>
    <recommendedName>
        <fullName evidence="7">60S acidic ribosomal protein P2</fullName>
    </recommendedName>
</protein>
<evidence type="ECO:0000313" key="5">
    <source>
        <dbReference type="EMBL" id="CAD8046956.1"/>
    </source>
</evidence>
<feature type="compositionally biased region" description="Low complexity" evidence="4">
    <location>
        <begin position="72"/>
        <end position="91"/>
    </location>
</feature>
<accession>A0A8S1K3U8</accession>
<dbReference type="Pfam" id="PF00428">
    <property type="entry name" value="Ribosomal_60s"/>
    <property type="match status" value="1"/>
</dbReference>
<feature type="region of interest" description="Disordered" evidence="4">
    <location>
        <begin position="64"/>
        <end position="113"/>
    </location>
</feature>
<evidence type="ECO:0008006" key="7">
    <source>
        <dbReference type="Google" id="ProtNLM"/>
    </source>
</evidence>
<gene>
    <name evidence="5" type="ORF">PPRIM_AZ9-3.1.T0110186</name>
</gene>
<proteinExistence type="inferred from homology"/>
<dbReference type="HAMAP" id="MF_01478">
    <property type="entry name" value="Ribosomal_L12_arch"/>
    <property type="match status" value="1"/>
</dbReference>
<reference evidence="5" key="1">
    <citation type="submission" date="2021-01" db="EMBL/GenBank/DDBJ databases">
        <authorList>
            <consortium name="Genoscope - CEA"/>
            <person name="William W."/>
        </authorList>
    </citation>
    <scope>NUCLEOTIDE SEQUENCE</scope>
</reference>
<dbReference type="GO" id="GO:0022625">
    <property type="term" value="C:cytosolic large ribosomal subunit"/>
    <property type="evidence" value="ECO:0007669"/>
    <property type="project" value="InterPro"/>
</dbReference>
<dbReference type="Proteomes" id="UP000688137">
    <property type="component" value="Unassembled WGS sequence"/>
</dbReference>
<dbReference type="GO" id="GO:0002182">
    <property type="term" value="P:cytoplasmic translational elongation"/>
    <property type="evidence" value="ECO:0007669"/>
    <property type="project" value="InterPro"/>
</dbReference>
<dbReference type="PANTHER" id="PTHR21141">
    <property type="entry name" value="60S ACIDIC RIBOSOMAL PROTEIN FAMILY MEMBER"/>
    <property type="match status" value="1"/>
</dbReference>
<dbReference type="InterPro" id="IPR044076">
    <property type="entry name" value="Ribosomal_P2"/>
</dbReference>
<evidence type="ECO:0000256" key="1">
    <source>
        <dbReference type="ARBA" id="ARBA00005436"/>
    </source>
</evidence>
<dbReference type="PANTHER" id="PTHR21141:SF5">
    <property type="entry name" value="LARGE RIBOSOMAL SUBUNIT PROTEIN P2"/>
    <property type="match status" value="1"/>
</dbReference>
<evidence type="ECO:0000256" key="2">
    <source>
        <dbReference type="ARBA" id="ARBA00022980"/>
    </source>
</evidence>
<keyword evidence="6" id="KW-1185">Reference proteome</keyword>
<evidence type="ECO:0000313" key="6">
    <source>
        <dbReference type="Proteomes" id="UP000688137"/>
    </source>
</evidence>
<dbReference type="GO" id="GO:0003735">
    <property type="term" value="F:structural constituent of ribosome"/>
    <property type="evidence" value="ECO:0007669"/>
    <property type="project" value="InterPro"/>
</dbReference>
<comment type="caution">
    <text evidence="5">The sequence shown here is derived from an EMBL/GenBank/DDBJ whole genome shotgun (WGS) entry which is preliminary data.</text>
</comment>
<organism evidence="5 6">
    <name type="scientific">Paramecium primaurelia</name>
    <dbReference type="NCBI Taxonomy" id="5886"/>
    <lineage>
        <taxon>Eukaryota</taxon>
        <taxon>Sar</taxon>
        <taxon>Alveolata</taxon>
        <taxon>Ciliophora</taxon>
        <taxon>Intramacronucleata</taxon>
        <taxon>Oligohymenophorea</taxon>
        <taxon>Peniculida</taxon>
        <taxon>Parameciidae</taxon>
        <taxon>Paramecium</taxon>
    </lineage>
</organism>
<evidence type="ECO:0000256" key="4">
    <source>
        <dbReference type="SAM" id="MobiDB-lite"/>
    </source>
</evidence>
<keyword evidence="3" id="KW-0687">Ribonucleoprotein</keyword>
<keyword evidence="2" id="KW-0689">Ribosomal protein</keyword>
<evidence type="ECO:0000256" key="3">
    <source>
        <dbReference type="ARBA" id="ARBA00023274"/>
    </source>
</evidence>
<name>A0A8S1K3U8_PARPR</name>
<dbReference type="OMA" id="ICKAVHI"/>
<dbReference type="AlphaFoldDB" id="A0A8S1K3U8"/>